<feature type="transmembrane region" description="Helical" evidence="1">
    <location>
        <begin position="286"/>
        <end position="305"/>
    </location>
</feature>
<name>A0A7M1B0G0_9BACT</name>
<organism evidence="2 3">
    <name type="scientific">Sulfurimonas marina</name>
    <dbReference type="NCBI Taxonomy" id="2590551"/>
    <lineage>
        <taxon>Bacteria</taxon>
        <taxon>Pseudomonadati</taxon>
        <taxon>Campylobacterota</taxon>
        <taxon>Epsilonproteobacteria</taxon>
        <taxon>Campylobacterales</taxon>
        <taxon>Sulfurimonadaceae</taxon>
        <taxon>Sulfurimonas</taxon>
    </lineage>
</organism>
<keyword evidence="1" id="KW-0472">Membrane</keyword>
<dbReference type="PANTHER" id="PTHR35007:SF1">
    <property type="entry name" value="PILUS ASSEMBLY PROTEIN"/>
    <property type="match status" value="1"/>
</dbReference>
<keyword evidence="1" id="KW-1133">Transmembrane helix</keyword>
<accession>A0A7M1B0G0</accession>
<evidence type="ECO:0008006" key="4">
    <source>
        <dbReference type="Google" id="ProtNLM"/>
    </source>
</evidence>
<dbReference type="AlphaFoldDB" id="A0A7M1B0G0"/>
<sequence>MSYIEIFALLVLSASGTMLLYIFYTQYQRMMHLNYVKDVVFSKDSEVEALLNAAKEKNDKQSLWAKLRAYLFLGGIKISIELFLIFVLMFIVIVDFLLVLFLQHWSGFIIGTPIALLLTYMFLKMVIRRRKKEFNRALAVAISVLVKMMKNGIGFEQALFKSISVSSSKLLKEVFQDFFQEKNTVGEVQAFENMYKHVDSKELKIFALAIKIGRESGGQFSNTLAKVEETISYRKKMQDKVDVLTREGNFGSYVVVGIAILLYFILNGNFDGKIHQYFMESEFGRFQLLGIMIWVFLGMLANSFITKVDK</sequence>
<dbReference type="KEGG" id="smax:FJR03_10855"/>
<evidence type="ECO:0000313" key="2">
    <source>
        <dbReference type="EMBL" id="QOP42208.1"/>
    </source>
</evidence>
<feature type="transmembrane region" description="Helical" evidence="1">
    <location>
        <begin position="6"/>
        <end position="24"/>
    </location>
</feature>
<dbReference type="Proteomes" id="UP000593910">
    <property type="component" value="Chromosome"/>
</dbReference>
<dbReference type="EMBL" id="CP041165">
    <property type="protein sequence ID" value="QOP42208.1"/>
    <property type="molecule type" value="Genomic_DNA"/>
</dbReference>
<keyword evidence="3" id="KW-1185">Reference proteome</keyword>
<evidence type="ECO:0000256" key="1">
    <source>
        <dbReference type="SAM" id="Phobius"/>
    </source>
</evidence>
<gene>
    <name evidence="2" type="ORF">FJR03_10855</name>
</gene>
<evidence type="ECO:0000313" key="3">
    <source>
        <dbReference type="Proteomes" id="UP000593910"/>
    </source>
</evidence>
<feature type="transmembrane region" description="Helical" evidence="1">
    <location>
        <begin position="108"/>
        <end position="127"/>
    </location>
</feature>
<keyword evidence="1" id="KW-0812">Transmembrane</keyword>
<feature type="transmembrane region" description="Helical" evidence="1">
    <location>
        <begin position="250"/>
        <end position="266"/>
    </location>
</feature>
<proteinExistence type="predicted"/>
<dbReference type="PANTHER" id="PTHR35007">
    <property type="entry name" value="INTEGRAL MEMBRANE PROTEIN-RELATED"/>
    <property type="match status" value="1"/>
</dbReference>
<reference evidence="2 3" key="1">
    <citation type="submission" date="2019-06" db="EMBL/GenBank/DDBJ databases">
        <title>Sulfurimonas gotlandica sp. nov., a chemoautotrophic and psychrotolerant epsilonproteobacterium isolated from a pelagic redoxcline, and an emended description of the genus Sulfurimonas.</title>
        <authorList>
            <person name="Wang S."/>
            <person name="Jiang L."/>
            <person name="Shao Z."/>
        </authorList>
    </citation>
    <scope>NUCLEOTIDE SEQUENCE [LARGE SCALE GENOMIC DNA]</scope>
    <source>
        <strain evidence="2 3">B2</strain>
    </source>
</reference>
<protein>
    <recommendedName>
        <fullName evidence="4">Type II secretion system protein GspF domain-containing protein</fullName>
    </recommendedName>
</protein>